<evidence type="ECO:0000259" key="7">
    <source>
        <dbReference type="PROSITE" id="PS50262"/>
    </source>
</evidence>
<keyword evidence="8" id="KW-0675">Receptor</keyword>
<keyword evidence="9" id="KW-1185">Reference proteome</keyword>
<keyword evidence="2 6" id="KW-0812">Transmembrane</keyword>
<dbReference type="GO" id="GO:0008528">
    <property type="term" value="F:G protein-coupled peptide receptor activity"/>
    <property type="evidence" value="ECO:0007669"/>
    <property type="project" value="InterPro"/>
</dbReference>
<dbReference type="PANTHER" id="PTHR46273:SF11">
    <property type="entry name" value="G-PROTEIN COUPLED RECEPTORS FAMILY 1 PROFILE DOMAIN-CONTAINING PROTEIN"/>
    <property type="match status" value="1"/>
</dbReference>
<feature type="transmembrane region" description="Helical" evidence="6">
    <location>
        <begin position="152"/>
        <end position="176"/>
    </location>
</feature>
<evidence type="ECO:0000313" key="9">
    <source>
        <dbReference type="Proteomes" id="UP000316759"/>
    </source>
</evidence>
<feature type="compositionally biased region" description="Polar residues" evidence="5">
    <location>
        <begin position="308"/>
        <end position="318"/>
    </location>
</feature>
<evidence type="ECO:0000256" key="1">
    <source>
        <dbReference type="ARBA" id="ARBA00004370"/>
    </source>
</evidence>
<dbReference type="STRING" id="46835.A0A504Y8E6"/>
<reference evidence="8 9" key="1">
    <citation type="submission" date="2019-04" db="EMBL/GenBank/DDBJ databases">
        <title>Annotation for the trematode Fasciola gigantica.</title>
        <authorList>
            <person name="Choi Y.-J."/>
        </authorList>
    </citation>
    <scope>NUCLEOTIDE SEQUENCE [LARGE SCALE GENOMIC DNA]</scope>
    <source>
        <strain evidence="8">Uganda_cow_1</strain>
    </source>
</reference>
<feature type="transmembrane region" description="Helical" evidence="6">
    <location>
        <begin position="71"/>
        <end position="96"/>
    </location>
</feature>
<comment type="subcellular location">
    <subcellularLocation>
        <location evidence="1">Membrane</location>
    </subcellularLocation>
</comment>
<name>A0A504Y8E6_FASGI</name>
<dbReference type="GO" id="GO:0005886">
    <property type="term" value="C:plasma membrane"/>
    <property type="evidence" value="ECO:0007669"/>
    <property type="project" value="TreeGrafter"/>
</dbReference>
<dbReference type="Pfam" id="PF10324">
    <property type="entry name" value="7TM_GPCR_Srw"/>
    <property type="match status" value="1"/>
</dbReference>
<evidence type="ECO:0000256" key="6">
    <source>
        <dbReference type="SAM" id="Phobius"/>
    </source>
</evidence>
<feature type="compositionally biased region" description="Polar residues" evidence="5">
    <location>
        <begin position="289"/>
        <end position="301"/>
    </location>
</feature>
<dbReference type="OrthoDB" id="5864054at2759"/>
<dbReference type="InterPro" id="IPR053219">
    <property type="entry name" value="GPCR_Dmsr-1"/>
</dbReference>
<keyword evidence="4 6" id="KW-0472">Membrane</keyword>
<accession>A0A504Y8E6</accession>
<sequence>MIEYNETNYSMNTTDRAALCGQYSVHLESFYQNYQRVHVYICLVICPIGVLANILNVVVLCQPRLRNSTNLLLSMLAVSDGLVMVVYIIFDYFFLLTPRLAHGMTLVYAELLLINIILQNLFHIFSAWIIVAIAIFRLLYIKTGVRAVVHCSVARAWIAIAIVFLFSVLLIIPFIIAHQVAERKSSVTNQTVAGTLMINNQTVTEGSEFRVSTPIGTESLYEVNFTDNEMLKVILFWTSAILIKALPILIISSVSAALIISIRQTEKRYRSLHVHKKDRRSVAFNAVPNLTTENGSTNSGRQNKRQQPKSSLPNAYFSSGRNANQTTYMLLTIIIFYIITYLPQSALSFCPSYPLSARPCFNEFVYERLGDFMDFRQPLIQHTASIFHRSYCSGIVKTISRHIPESVPGSNFPLSSLPIQTRSVS</sequence>
<dbReference type="PRINTS" id="PR00237">
    <property type="entry name" value="GPCRRHODOPSN"/>
</dbReference>
<keyword evidence="3 6" id="KW-1133">Transmembrane helix</keyword>
<dbReference type="SUPFAM" id="SSF81321">
    <property type="entry name" value="Family A G protein-coupled receptor-like"/>
    <property type="match status" value="1"/>
</dbReference>
<feature type="domain" description="G-protein coupled receptors family 1 profile" evidence="7">
    <location>
        <begin position="52"/>
        <end position="381"/>
    </location>
</feature>
<evidence type="ECO:0000313" key="8">
    <source>
        <dbReference type="EMBL" id="TPP57364.1"/>
    </source>
</evidence>
<dbReference type="InterPro" id="IPR017452">
    <property type="entry name" value="GPCR_Rhodpsn_7TM"/>
</dbReference>
<proteinExistence type="predicted"/>
<feature type="transmembrane region" description="Helical" evidence="6">
    <location>
        <begin position="326"/>
        <end position="343"/>
    </location>
</feature>
<feature type="transmembrane region" description="Helical" evidence="6">
    <location>
        <begin position="234"/>
        <end position="260"/>
    </location>
</feature>
<dbReference type="AlphaFoldDB" id="A0A504Y8E6"/>
<dbReference type="Gene3D" id="1.20.1070.10">
    <property type="entry name" value="Rhodopsin 7-helix transmembrane proteins"/>
    <property type="match status" value="1"/>
</dbReference>
<protein>
    <submittedName>
        <fullName evidence="8">Peptide G protein-coupled receptor</fullName>
    </submittedName>
</protein>
<organism evidence="8 9">
    <name type="scientific">Fasciola gigantica</name>
    <name type="common">Giant liver fluke</name>
    <dbReference type="NCBI Taxonomy" id="46835"/>
    <lineage>
        <taxon>Eukaryota</taxon>
        <taxon>Metazoa</taxon>
        <taxon>Spiralia</taxon>
        <taxon>Lophotrochozoa</taxon>
        <taxon>Platyhelminthes</taxon>
        <taxon>Trematoda</taxon>
        <taxon>Digenea</taxon>
        <taxon>Plagiorchiida</taxon>
        <taxon>Echinostomata</taxon>
        <taxon>Echinostomatoidea</taxon>
        <taxon>Fasciolidae</taxon>
        <taxon>Fasciola</taxon>
    </lineage>
</organism>
<evidence type="ECO:0000256" key="5">
    <source>
        <dbReference type="SAM" id="MobiDB-lite"/>
    </source>
</evidence>
<evidence type="ECO:0000256" key="4">
    <source>
        <dbReference type="ARBA" id="ARBA00023136"/>
    </source>
</evidence>
<feature type="transmembrane region" description="Helical" evidence="6">
    <location>
        <begin position="37"/>
        <end position="59"/>
    </location>
</feature>
<dbReference type="InterPro" id="IPR000276">
    <property type="entry name" value="GPCR_Rhodpsn"/>
</dbReference>
<gene>
    <name evidence="8" type="ORF">FGIG_08793</name>
</gene>
<dbReference type="Proteomes" id="UP000316759">
    <property type="component" value="Unassembled WGS sequence"/>
</dbReference>
<dbReference type="EMBL" id="SUNJ01013304">
    <property type="protein sequence ID" value="TPP57364.1"/>
    <property type="molecule type" value="Genomic_DNA"/>
</dbReference>
<dbReference type="InterPro" id="IPR019427">
    <property type="entry name" value="7TM_GPCR_serpentine_rcpt_Srw"/>
</dbReference>
<dbReference type="PANTHER" id="PTHR46273">
    <property type="entry name" value="MYOSUPPRESSIN RECEPTOR 1, ISOFORM B-RELATED"/>
    <property type="match status" value="1"/>
</dbReference>
<feature type="region of interest" description="Disordered" evidence="5">
    <location>
        <begin position="289"/>
        <end position="318"/>
    </location>
</feature>
<feature type="transmembrane region" description="Helical" evidence="6">
    <location>
        <begin position="116"/>
        <end position="140"/>
    </location>
</feature>
<dbReference type="PROSITE" id="PS50262">
    <property type="entry name" value="G_PROTEIN_RECEP_F1_2"/>
    <property type="match status" value="1"/>
</dbReference>
<evidence type="ECO:0000256" key="2">
    <source>
        <dbReference type="ARBA" id="ARBA00022692"/>
    </source>
</evidence>
<comment type="caution">
    <text evidence="8">The sequence shown here is derived from an EMBL/GenBank/DDBJ whole genome shotgun (WGS) entry which is preliminary data.</text>
</comment>
<evidence type="ECO:0000256" key="3">
    <source>
        <dbReference type="ARBA" id="ARBA00022989"/>
    </source>
</evidence>